<dbReference type="OrthoDB" id="548474at2759"/>
<proteinExistence type="predicted"/>
<evidence type="ECO:0000313" key="3">
    <source>
        <dbReference type="Proteomes" id="UP000503462"/>
    </source>
</evidence>
<name>A0A6H0Y4D4_9PEZI</name>
<dbReference type="InterPro" id="IPR038966">
    <property type="entry name" value="TMA17"/>
</dbReference>
<accession>A0A6H0Y4D4</accession>
<evidence type="ECO:0000313" key="2">
    <source>
        <dbReference type="EMBL" id="QIX01709.1"/>
    </source>
</evidence>
<evidence type="ECO:0000256" key="1">
    <source>
        <dbReference type="SAM" id="MobiDB-lite"/>
    </source>
</evidence>
<dbReference type="GO" id="GO:0070682">
    <property type="term" value="P:proteasome regulatory particle assembly"/>
    <property type="evidence" value="ECO:0007669"/>
    <property type="project" value="InterPro"/>
</dbReference>
<dbReference type="AlphaFoldDB" id="A0A6H0Y4D4"/>
<dbReference type="GO" id="GO:0030674">
    <property type="term" value="F:protein-macromolecule adaptor activity"/>
    <property type="evidence" value="ECO:0007669"/>
    <property type="project" value="TreeGrafter"/>
</dbReference>
<protein>
    <submittedName>
        <fullName evidence="2">Uncharacterized protein</fullName>
    </submittedName>
</protein>
<dbReference type="EMBL" id="CP051143">
    <property type="protein sequence ID" value="QIX01709.1"/>
    <property type="molecule type" value="Genomic_DNA"/>
</dbReference>
<sequence>MADAQPIDPARFAEALQDLPVDALYSKVSELANSIAHLHSSNQQMLPFAEEGDQDCKDAMFENLGVIGRMNQRIQLIKSEVQRRGLRWTEGELEDAAAGKEPASDMVNGHGQLVNGNASNGTAAPTQSGSLTDAELLRRLQEQMAGDEDGVHL</sequence>
<dbReference type="Proteomes" id="UP000503462">
    <property type="component" value="Chromosome 5"/>
</dbReference>
<keyword evidence="3" id="KW-1185">Reference proteome</keyword>
<dbReference type="PANTHER" id="PTHR40422">
    <property type="entry name" value="TRANSLATION MACHINERY-ASSOCIATED PROTEIN 17"/>
    <property type="match status" value="1"/>
</dbReference>
<dbReference type="PANTHER" id="PTHR40422:SF1">
    <property type="entry name" value="TRANSLATION MACHINERY-ASSOCIATED PROTEIN 17"/>
    <property type="match status" value="1"/>
</dbReference>
<gene>
    <name evidence="2" type="ORF">AMS68_007226</name>
</gene>
<feature type="region of interest" description="Disordered" evidence="1">
    <location>
        <begin position="95"/>
        <end position="130"/>
    </location>
</feature>
<reference evidence="2 3" key="1">
    <citation type="journal article" date="2016" name="Sci. Rep.">
        <title>Peltaster fructicola genome reveals evolution from an invasive phytopathogen to an ectophytic parasite.</title>
        <authorList>
            <person name="Xu C."/>
            <person name="Chen H."/>
            <person name="Gleason M.L."/>
            <person name="Xu J.R."/>
            <person name="Liu H."/>
            <person name="Zhang R."/>
            <person name="Sun G."/>
        </authorList>
    </citation>
    <scope>NUCLEOTIDE SEQUENCE [LARGE SCALE GENOMIC DNA]</scope>
    <source>
        <strain evidence="2 3">LNHT1506</strain>
    </source>
</reference>
<organism evidence="2 3">
    <name type="scientific">Peltaster fructicola</name>
    <dbReference type="NCBI Taxonomy" id="286661"/>
    <lineage>
        <taxon>Eukaryota</taxon>
        <taxon>Fungi</taxon>
        <taxon>Dikarya</taxon>
        <taxon>Ascomycota</taxon>
        <taxon>Pezizomycotina</taxon>
        <taxon>Dothideomycetes</taxon>
        <taxon>Dothideomycetes incertae sedis</taxon>
        <taxon>Peltaster</taxon>
    </lineage>
</organism>
<feature type="compositionally biased region" description="Polar residues" evidence="1">
    <location>
        <begin position="114"/>
        <end position="130"/>
    </location>
</feature>